<dbReference type="PANTHER" id="PTHR43806:SF66">
    <property type="entry name" value="SERIN ENDOPEPTIDASE"/>
    <property type="match status" value="1"/>
</dbReference>
<dbReference type="Gene3D" id="3.50.30.30">
    <property type="match status" value="1"/>
</dbReference>
<evidence type="ECO:0000259" key="13">
    <source>
        <dbReference type="Pfam" id="PF02225"/>
    </source>
</evidence>
<dbReference type="InterPro" id="IPR036852">
    <property type="entry name" value="Peptidase_S8/S53_dom_sf"/>
</dbReference>
<keyword evidence="6 9" id="KW-0378">Hydrolase</keyword>
<dbReference type="PROSITE" id="PS00136">
    <property type="entry name" value="SUBTILASE_ASP"/>
    <property type="match status" value="1"/>
</dbReference>
<dbReference type="CDD" id="cd07489">
    <property type="entry name" value="Peptidases_S8_5"/>
    <property type="match status" value="1"/>
</dbReference>
<dbReference type="InterPro" id="IPR023828">
    <property type="entry name" value="Peptidase_S8_Ser-AS"/>
</dbReference>
<dbReference type="PROSITE" id="PS00138">
    <property type="entry name" value="SUBTILASE_SER"/>
    <property type="match status" value="1"/>
</dbReference>
<dbReference type="PROSITE" id="PS51892">
    <property type="entry name" value="SUBTILASE"/>
    <property type="match status" value="1"/>
</dbReference>
<evidence type="ECO:0000256" key="10">
    <source>
        <dbReference type="RuleBase" id="RU003355"/>
    </source>
</evidence>
<protein>
    <submittedName>
        <fullName evidence="14">Serine endopeptidase</fullName>
    </submittedName>
</protein>
<comment type="caution">
    <text evidence="14">The sequence shown here is derived from an EMBL/GenBank/DDBJ whole genome shotgun (WGS) entry which is preliminary data.</text>
</comment>
<dbReference type="SUPFAM" id="SSF52743">
    <property type="entry name" value="Subtilisin-like"/>
    <property type="match status" value="1"/>
</dbReference>
<feature type="active site" description="Charge relay system" evidence="8 9">
    <location>
        <position position="130"/>
    </location>
</feature>
<feature type="active site" description="Charge relay system" evidence="8 9">
    <location>
        <position position="180"/>
    </location>
</feature>
<accession>A0A2P5HH92</accession>
<keyword evidence="4 9" id="KW-0645">Protease</keyword>
<comment type="similarity">
    <text evidence="1 9 10">Belongs to the peptidase S8 family.</text>
</comment>
<keyword evidence="5" id="KW-0732">Signal</keyword>
<evidence type="ECO:0000256" key="4">
    <source>
        <dbReference type="ARBA" id="ARBA00022670"/>
    </source>
</evidence>
<evidence type="ECO:0000256" key="8">
    <source>
        <dbReference type="PIRSR" id="PIRSR615500-1"/>
    </source>
</evidence>
<dbReference type="PANTHER" id="PTHR43806">
    <property type="entry name" value="PEPTIDASE S8"/>
    <property type="match status" value="1"/>
</dbReference>
<keyword evidence="11" id="KW-0812">Transmembrane</keyword>
<evidence type="ECO:0000256" key="2">
    <source>
        <dbReference type="ARBA" id="ARBA00022512"/>
    </source>
</evidence>
<feature type="domain" description="Peptidase S8/S53" evidence="12">
    <location>
        <begin position="121"/>
        <end position="574"/>
    </location>
</feature>
<dbReference type="PROSITE" id="PS00137">
    <property type="entry name" value="SUBTILASE_HIS"/>
    <property type="match status" value="1"/>
</dbReference>
<dbReference type="AlphaFoldDB" id="A0A2P5HH92"/>
<dbReference type="GO" id="GO:0016020">
    <property type="term" value="C:membrane"/>
    <property type="evidence" value="ECO:0007669"/>
    <property type="project" value="InterPro"/>
</dbReference>
<keyword evidence="11" id="KW-1133">Transmembrane helix</keyword>
<dbReference type="Pfam" id="PF02225">
    <property type="entry name" value="PA"/>
    <property type="match status" value="1"/>
</dbReference>
<dbReference type="InterPro" id="IPR022398">
    <property type="entry name" value="Peptidase_S8_His-AS"/>
</dbReference>
<dbReference type="OrthoDB" id="10256524at2759"/>
<feature type="transmembrane region" description="Helical" evidence="11">
    <location>
        <begin position="988"/>
        <end position="1013"/>
    </location>
</feature>
<proteinExistence type="inferred from homology"/>
<dbReference type="GO" id="GO:0006508">
    <property type="term" value="P:proteolysis"/>
    <property type="evidence" value="ECO:0007669"/>
    <property type="project" value="UniProtKB-KW"/>
</dbReference>
<evidence type="ECO:0000256" key="5">
    <source>
        <dbReference type="ARBA" id="ARBA00022729"/>
    </source>
</evidence>
<sequence>MQSLSSITSNLSGSPPECLLGATLTIGTIFDESPLFSGFSIIIDSLTQSSQHAAQKQCLLSLNGVAQIWSSQTYTLASSTEPLFEHPGSHGSRATVHGSFNSSAFHQLTGVNELHEQGVTGSGVVVAILDTGVDYFHPALGGGFGPEHRVRYGYDFVGDGYLNGGQPVENPDPFTECHYHGTHVSGIIAGNHSEVGFKGVAPDATLEMYRCTGCTNQPLNSEVVMKAALMAHSRGVDVISASLILEEGAYADDPLTEVLSRIAQQGRTVVVFAAGNWGWSGTFSVAAPAAASGILVVGAVNAQKIHSYAARARYEILGDCSSSSTSSSSPSSPCVEQSGQVEEFAWSPAPPSRFPESLPLRAVTLNASVEDDACSPSSLPSPRHSLQGVVVLVRRGGCVFADKMQTIKAAGAEYALIYDDTPEKDEDGPWSLVNADNVFHMRGVGFVSATTGKRLVDLLRSGREVLMKMDSNFTLAPYISAAVPNTSPPGQIAPRGTWGPDGEMNLIPSILAPGIGIMSSFPRSWGGYNVLSGTSMSTPYVAGCVALIRHVHPNMKAADIVRRLMSTARPLNFHDGVEGREYDFLAPPYKQGAGLVDCLAAATTTTEVSSSNLALGDAEFFKAEQQVQLINTGETEAVYQVSHVPASSVDSLSENRGRIVPMTLAYTDNVASDEFLETLRPEQHVGLRIEPPSPQFIRLPPGTEAAMHLTFDISGFTSERCPLYGGFVDMKQVEDTAMEGRRDNDRPTTLAHLTVPYAGVACRLRDVPVLRPQSINPVNYTFLTPATLQDPLGGPYAAEPIMPYHVFTIPSAEQHARCSQDAQCGEEGSLDKVHFPTISLSMAMQSRAVSIGLVPLEPPKTRRGKATTFDDVDVHGLGPTNWPAFAAAATTEHPGGFSRVWTKYFSFRGQLADGSWAPEGNYLFRICGVRAWDDPRDPSAFKDCIITDPFVLRYSGNSDGQQVQPDPSSTHYDDDDQVHLFDPENLDLYYYIVVLSLKVMSILFVLILLFAWCGRRSRQPWHRPTTGMGRSSSADDLTG</sequence>
<keyword evidence="2" id="KW-0134">Cell wall</keyword>
<dbReference type="Proteomes" id="UP000094444">
    <property type="component" value="Unassembled WGS sequence"/>
</dbReference>
<dbReference type="GO" id="GO:0004252">
    <property type="term" value="F:serine-type endopeptidase activity"/>
    <property type="evidence" value="ECO:0007669"/>
    <property type="project" value="UniProtKB-UniRule"/>
</dbReference>
<keyword evidence="3" id="KW-0964">Secreted</keyword>
<dbReference type="SUPFAM" id="SSF52025">
    <property type="entry name" value="PA domain"/>
    <property type="match status" value="1"/>
</dbReference>
<dbReference type="InterPro" id="IPR046450">
    <property type="entry name" value="PA_dom_sf"/>
</dbReference>
<dbReference type="PRINTS" id="PR00723">
    <property type="entry name" value="SUBTILISIN"/>
</dbReference>
<organism evidence="14 15">
    <name type="scientific">Diaporthe helianthi</name>
    <dbReference type="NCBI Taxonomy" id="158607"/>
    <lineage>
        <taxon>Eukaryota</taxon>
        <taxon>Fungi</taxon>
        <taxon>Dikarya</taxon>
        <taxon>Ascomycota</taxon>
        <taxon>Pezizomycotina</taxon>
        <taxon>Sordariomycetes</taxon>
        <taxon>Sordariomycetidae</taxon>
        <taxon>Diaporthales</taxon>
        <taxon>Diaporthaceae</taxon>
        <taxon>Diaporthe</taxon>
    </lineage>
</organism>
<dbReference type="STRING" id="158607.A0A2P5HH92"/>
<evidence type="ECO:0000313" key="14">
    <source>
        <dbReference type="EMBL" id="POS69625.1"/>
    </source>
</evidence>
<dbReference type="InterPro" id="IPR023827">
    <property type="entry name" value="Peptidase_S8_Asp-AS"/>
</dbReference>
<keyword evidence="11" id="KW-0472">Membrane</keyword>
<evidence type="ECO:0000256" key="9">
    <source>
        <dbReference type="PROSITE-ProRule" id="PRU01240"/>
    </source>
</evidence>
<dbReference type="InParanoid" id="A0A2P5HH92"/>
<dbReference type="InterPro" id="IPR003137">
    <property type="entry name" value="PA_domain"/>
</dbReference>
<feature type="active site" description="Charge relay system" evidence="8 9">
    <location>
        <position position="535"/>
    </location>
</feature>
<reference evidence="14" key="1">
    <citation type="submission" date="2017-09" db="EMBL/GenBank/DDBJ databases">
        <title>Polyketide synthases of a Diaporthe helianthi virulent isolate.</title>
        <authorList>
            <person name="Baroncelli R."/>
        </authorList>
    </citation>
    <scope>NUCLEOTIDE SEQUENCE [LARGE SCALE GENOMIC DNA]</scope>
    <source>
        <strain evidence="14">7/96</strain>
    </source>
</reference>
<dbReference type="Gene3D" id="3.40.50.200">
    <property type="entry name" value="Peptidase S8/S53 domain"/>
    <property type="match status" value="2"/>
</dbReference>
<dbReference type="Pfam" id="PF00082">
    <property type="entry name" value="Peptidase_S8"/>
    <property type="match status" value="1"/>
</dbReference>
<dbReference type="InterPro" id="IPR034187">
    <property type="entry name" value="Peptidases_S8_5"/>
</dbReference>
<dbReference type="InterPro" id="IPR015500">
    <property type="entry name" value="Peptidase_S8_subtilisin-rel"/>
</dbReference>
<dbReference type="InterPro" id="IPR050131">
    <property type="entry name" value="Peptidase_S8_subtilisin-like"/>
</dbReference>
<dbReference type="EMBL" id="MAVT02002108">
    <property type="protein sequence ID" value="POS69625.1"/>
    <property type="molecule type" value="Genomic_DNA"/>
</dbReference>
<evidence type="ECO:0000256" key="6">
    <source>
        <dbReference type="ARBA" id="ARBA00022801"/>
    </source>
</evidence>
<gene>
    <name evidence="14" type="ORF">DHEL01_v211980</name>
</gene>
<evidence type="ECO:0000256" key="11">
    <source>
        <dbReference type="SAM" id="Phobius"/>
    </source>
</evidence>
<name>A0A2P5HH92_DIAHE</name>
<evidence type="ECO:0000313" key="15">
    <source>
        <dbReference type="Proteomes" id="UP000094444"/>
    </source>
</evidence>
<dbReference type="InterPro" id="IPR000209">
    <property type="entry name" value="Peptidase_S8/S53_dom"/>
</dbReference>
<feature type="domain" description="PA" evidence="13">
    <location>
        <begin position="370"/>
        <end position="455"/>
    </location>
</feature>
<keyword evidence="7 9" id="KW-0720">Serine protease</keyword>
<evidence type="ECO:0000256" key="1">
    <source>
        <dbReference type="ARBA" id="ARBA00011073"/>
    </source>
</evidence>
<evidence type="ECO:0000256" key="7">
    <source>
        <dbReference type="ARBA" id="ARBA00022825"/>
    </source>
</evidence>
<evidence type="ECO:0000259" key="12">
    <source>
        <dbReference type="Pfam" id="PF00082"/>
    </source>
</evidence>
<evidence type="ECO:0000256" key="3">
    <source>
        <dbReference type="ARBA" id="ARBA00022525"/>
    </source>
</evidence>
<keyword evidence="15" id="KW-1185">Reference proteome</keyword>